<keyword evidence="4" id="KW-0694">RNA-binding</keyword>
<dbReference type="InterPro" id="IPR001892">
    <property type="entry name" value="Ribosomal_uS13"/>
</dbReference>
<dbReference type="GO" id="GO:0015935">
    <property type="term" value="C:small ribosomal subunit"/>
    <property type="evidence" value="ECO:0007669"/>
    <property type="project" value="TreeGrafter"/>
</dbReference>
<evidence type="ECO:0000256" key="6">
    <source>
        <dbReference type="ARBA" id="ARBA00023274"/>
    </source>
</evidence>
<dbReference type="NCBIfam" id="TIGR03631">
    <property type="entry name" value="uS13_bact"/>
    <property type="match status" value="1"/>
</dbReference>
<evidence type="ECO:0000256" key="4">
    <source>
        <dbReference type="ARBA" id="ARBA00022884"/>
    </source>
</evidence>
<feature type="compositionally biased region" description="Polar residues" evidence="7">
    <location>
        <begin position="52"/>
        <end position="62"/>
    </location>
</feature>
<evidence type="ECO:0000256" key="1">
    <source>
        <dbReference type="ARBA" id="ARBA00008080"/>
    </source>
</evidence>
<evidence type="ECO:0008006" key="10">
    <source>
        <dbReference type="Google" id="ProtNLM"/>
    </source>
</evidence>
<dbReference type="InterPro" id="IPR018269">
    <property type="entry name" value="Ribosomal_uS13_CS"/>
</dbReference>
<dbReference type="Gene3D" id="1.10.8.50">
    <property type="match status" value="1"/>
</dbReference>
<dbReference type="InterPro" id="IPR010979">
    <property type="entry name" value="Ribosomal_uS13-like_H2TH"/>
</dbReference>
<comment type="caution">
    <text evidence="8">The sequence shown here is derived from an EMBL/GenBank/DDBJ whole genome shotgun (WGS) entry which is preliminary data.</text>
</comment>
<evidence type="ECO:0000256" key="5">
    <source>
        <dbReference type="ARBA" id="ARBA00022980"/>
    </source>
</evidence>
<gene>
    <name evidence="8" type="ORF">CBR_g31492</name>
</gene>
<keyword evidence="5" id="KW-0689">Ribosomal protein</keyword>
<dbReference type="HAMAP" id="MF_01315">
    <property type="entry name" value="Ribosomal_uS13"/>
    <property type="match status" value="1"/>
</dbReference>
<dbReference type="OrthoDB" id="525520at2759"/>
<accession>A0A388LF62</accession>
<dbReference type="GO" id="GO:0019843">
    <property type="term" value="F:rRNA binding"/>
    <property type="evidence" value="ECO:0007669"/>
    <property type="project" value="UniProtKB-KW"/>
</dbReference>
<dbReference type="STRING" id="69332.A0A388LF62"/>
<organism evidence="8 9">
    <name type="scientific">Chara braunii</name>
    <name type="common">Braun's stonewort</name>
    <dbReference type="NCBI Taxonomy" id="69332"/>
    <lineage>
        <taxon>Eukaryota</taxon>
        <taxon>Viridiplantae</taxon>
        <taxon>Streptophyta</taxon>
        <taxon>Charophyceae</taxon>
        <taxon>Charales</taxon>
        <taxon>Characeae</taxon>
        <taxon>Chara</taxon>
    </lineage>
</organism>
<sequence>MAVATVSGLVAGVLRLSVSDPVSSPTQKARSCSVRASSSPIGSYTGLRADSSRQNPSSSFTSVRERGAASPPSPFSLGHGLTIRCARIAGVEVPNNKRIETSLQYIHGIGLTTAKAILADTNLLNKRVKDMSEEELTAVREEVTKYMVEGDLRRFNNLNIKRLKDIRCYRGMRHINNLPCRGQHTKCNARTRRGKKVTVAGKKKAPK</sequence>
<dbReference type="GO" id="GO:0005739">
    <property type="term" value="C:mitochondrion"/>
    <property type="evidence" value="ECO:0007669"/>
    <property type="project" value="TreeGrafter"/>
</dbReference>
<evidence type="ECO:0000256" key="2">
    <source>
        <dbReference type="ARBA" id="ARBA00011458"/>
    </source>
</evidence>
<keyword evidence="3" id="KW-0699">rRNA-binding</keyword>
<dbReference type="GO" id="GO:0006412">
    <property type="term" value="P:translation"/>
    <property type="evidence" value="ECO:0007669"/>
    <property type="project" value="InterPro"/>
</dbReference>
<dbReference type="Gramene" id="GBG80936">
    <property type="protein sequence ID" value="GBG80936"/>
    <property type="gene ID" value="CBR_g31492"/>
</dbReference>
<dbReference type="OMA" id="GMRHINN"/>
<keyword evidence="6" id="KW-0687">Ribonucleoprotein</keyword>
<comment type="similarity">
    <text evidence="1">Belongs to the universal ribosomal protein uS13 family.</text>
</comment>
<evidence type="ECO:0000256" key="3">
    <source>
        <dbReference type="ARBA" id="ARBA00022730"/>
    </source>
</evidence>
<dbReference type="PROSITE" id="PS50159">
    <property type="entry name" value="RIBOSOMAL_S13_2"/>
    <property type="match status" value="1"/>
</dbReference>
<evidence type="ECO:0000313" key="9">
    <source>
        <dbReference type="Proteomes" id="UP000265515"/>
    </source>
</evidence>
<reference evidence="8 9" key="1">
    <citation type="journal article" date="2018" name="Cell">
        <title>The Chara Genome: Secondary Complexity and Implications for Plant Terrestrialization.</title>
        <authorList>
            <person name="Nishiyama T."/>
            <person name="Sakayama H."/>
            <person name="Vries J.D."/>
            <person name="Buschmann H."/>
            <person name="Saint-Marcoux D."/>
            <person name="Ullrich K.K."/>
            <person name="Haas F.B."/>
            <person name="Vanderstraeten L."/>
            <person name="Becker D."/>
            <person name="Lang D."/>
            <person name="Vosolsobe S."/>
            <person name="Rombauts S."/>
            <person name="Wilhelmsson P.K.I."/>
            <person name="Janitza P."/>
            <person name="Kern R."/>
            <person name="Heyl A."/>
            <person name="Rumpler F."/>
            <person name="Villalobos L.I.A.C."/>
            <person name="Clay J.M."/>
            <person name="Skokan R."/>
            <person name="Toyoda A."/>
            <person name="Suzuki Y."/>
            <person name="Kagoshima H."/>
            <person name="Schijlen E."/>
            <person name="Tajeshwar N."/>
            <person name="Catarino B."/>
            <person name="Hetherington A.J."/>
            <person name="Saltykova A."/>
            <person name="Bonnot C."/>
            <person name="Breuninger H."/>
            <person name="Symeonidi A."/>
            <person name="Radhakrishnan G.V."/>
            <person name="Van Nieuwerburgh F."/>
            <person name="Deforce D."/>
            <person name="Chang C."/>
            <person name="Karol K.G."/>
            <person name="Hedrich R."/>
            <person name="Ulvskov P."/>
            <person name="Glockner G."/>
            <person name="Delwiche C.F."/>
            <person name="Petrasek J."/>
            <person name="Van de Peer Y."/>
            <person name="Friml J."/>
            <person name="Beilby M."/>
            <person name="Dolan L."/>
            <person name="Kohara Y."/>
            <person name="Sugano S."/>
            <person name="Fujiyama A."/>
            <person name="Delaux P.-M."/>
            <person name="Quint M."/>
            <person name="TheiBen G."/>
            <person name="Hagemann M."/>
            <person name="Harholt J."/>
            <person name="Dunand C."/>
            <person name="Zachgo S."/>
            <person name="Langdale J."/>
            <person name="Maumus F."/>
            <person name="Straeten D.V.D."/>
            <person name="Gould S.B."/>
            <person name="Rensing S.A."/>
        </authorList>
    </citation>
    <scope>NUCLEOTIDE SEQUENCE [LARGE SCALE GENOMIC DNA]</scope>
    <source>
        <strain evidence="8 9">S276</strain>
    </source>
</reference>
<dbReference type="PANTHER" id="PTHR10871:SF1">
    <property type="entry name" value="SMALL RIBOSOMAL SUBUNIT PROTEIN US13M"/>
    <property type="match status" value="1"/>
</dbReference>
<feature type="compositionally biased region" description="Polar residues" evidence="7">
    <location>
        <begin position="20"/>
        <end position="42"/>
    </location>
</feature>
<dbReference type="PROSITE" id="PS00646">
    <property type="entry name" value="RIBOSOMAL_S13_1"/>
    <property type="match status" value="1"/>
</dbReference>
<dbReference type="GO" id="GO:0003735">
    <property type="term" value="F:structural constituent of ribosome"/>
    <property type="evidence" value="ECO:0007669"/>
    <property type="project" value="InterPro"/>
</dbReference>
<protein>
    <recommendedName>
        <fullName evidence="10">30S ribosomal protein S13, chloroplastic</fullName>
    </recommendedName>
</protein>
<name>A0A388LF62_CHABU</name>
<evidence type="ECO:0000313" key="8">
    <source>
        <dbReference type="EMBL" id="GBG80936.1"/>
    </source>
</evidence>
<feature type="region of interest" description="Disordered" evidence="7">
    <location>
        <begin position="20"/>
        <end position="74"/>
    </location>
</feature>
<dbReference type="Proteomes" id="UP000265515">
    <property type="component" value="Unassembled WGS sequence"/>
</dbReference>
<dbReference type="Gene3D" id="4.10.910.10">
    <property type="entry name" value="30s ribosomal protein s13, domain 2"/>
    <property type="match status" value="1"/>
</dbReference>
<dbReference type="Pfam" id="PF00416">
    <property type="entry name" value="Ribosomal_S13"/>
    <property type="match status" value="1"/>
</dbReference>
<dbReference type="PANTHER" id="PTHR10871">
    <property type="entry name" value="30S RIBOSOMAL PROTEIN S13/40S RIBOSOMAL PROTEIN S18"/>
    <property type="match status" value="1"/>
</dbReference>
<comment type="subunit">
    <text evidence="2">Part of the 30S ribosomal subunit.</text>
</comment>
<dbReference type="FunFam" id="1.10.8.50:FF:000001">
    <property type="entry name" value="30S ribosomal protein S13"/>
    <property type="match status" value="1"/>
</dbReference>
<keyword evidence="9" id="KW-1185">Reference proteome</keyword>
<dbReference type="AlphaFoldDB" id="A0A388LF62"/>
<proteinExistence type="inferred from homology"/>
<dbReference type="InterPro" id="IPR027437">
    <property type="entry name" value="Rbsml_uS13_C"/>
</dbReference>
<dbReference type="EMBL" id="BFEA01000361">
    <property type="protein sequence ID" value="GBG80936.1"/>
    <property type="molecule type" value="Genomic_DNA"/>
</dbReference>
<dbReference type="InterPro" id="IPR019980">
    <property type="entry name" value="Ribosomal_uS13_bac-type"/>
</dbReference>
<evidence type="ECO:0000256" key="7">
    <source>
        <dbReference type="SAM" id="MobiDB-lite"/>
    </source>
</evidence>
<dbReference type="SUPFAM" id="SSF46946">
    <property type="entry name" value="S13-like H2TH domain"/>
    <property type="match status" value="1"/>
</dbReference>